<dbReference type="Proteomes" id="UP000614996">
    <property type="component" value="Unassembled WGS sequence"/>
</dbReference>
<feature type="region of interest" description="Disordered" evidence="1">
    <location>
        <begin position="71"/>
        <end position="92"/>
    </location>
</feature>
<proteinExistence type="predicted"/>
<feature type="transmembrane region" description="Helical" evidence="2">
    <location>
        <begin position="45"/>
        <end position="66"/>
    </location>
</feature>
<comment type="caution">
    <text evidence="3">The sequence shown here is derived from an EMBL/GenBank/DDBJ whole genome shotgun (WGS) entry which is preliminary data.</text>
</comment>
<reference evidence="4" key="1">
    <citation type="journal article" date="2021" name="Int. J. Syst. Evol. Microbiol.">
        <title>Actinocatenispora comari sp. nov., an endophytic actinomycete isolated from aerial parts of Comarum salesowianum.</title>
        <authorList>
            <person name="Oyunbileg N."/>
            <person name="Iizaka Y."/>
            <person name="Hamada M."/>
            <person name="Davaapurev B.O."/>
            <person name="Fukumoto A."/>
            <person name="Tsetseg B."/>
            <person name="Kato F."/>
            <person name="Tamura T."/>
            <person name="Batkhuu J."/>
            <person name="Anzai Y."/>
        </authorList>
    </citation>
    <scope>NUCLEOTIDE SEQUENCE [LARGE SCALE GENOMIC DNA]</scope>
    <source>
        <strain evidence="4">NUM-2625</strain>
    </source>
</reference>
<sequence>MTEPRLQDLFDTPDTADEPPMPAGFAQSALELGRRRTRRRRTTRAAATGGVAAVAALAVGGAMMLGGGAAPDGARPPAAAGSHSTAAGRPTTATELLDRASLAAYHQNPTVRPDQFIYQKTLVKSREPAPDVDSPALHGDADSNLRGVKTVQYSETGESWSSADGSRRGWATSPLKAGDDRRFRTMRVRHPSLDVPTYQYLTTLPTDPDALMRRIDAAAQARADQKPGQQHRLNVMRFEVIENVLNVGIVPAELARPLYTDLGRLPGVELVRSATDAAGRKGIGVAITDPDSQIRYMIVFDRHDYRFLGYKTDDPATGKYLTWSAILAVDVVDQVK</sequence>
<feature type="compositionally biased region" description="Polar residues" evidence="1">
    <location>
        <begin position="151"/>
        <end position="164"/>
    </location>
</feature>
<keyword evidence="2" id="KW-0812">Transmembrane</keyword>
<dbReference type="InterPro" id="IPR047789">
    <property type="entry name" value="CU044_5270-like"/>
</dbReference>
<dbReference type="NCBIfam" id="NF038083">
    <property type="entry name" value="CU044_5270_fam"/>
    <property type="match status" value="1"/>
</dbReference>
<feature type="region of interest" description="Disordered" evidence="1">
    <location>
        <begin position="1"/>
        <end position="46"/>
    </location>
</feature>
<dbReference type="RefSeq" id="WP_207126969.1">
    <property type="nucleotide sequence ID" value="NZ_BOPO01000088.1"/>
</dbReference>
<name>A0A8J4ADJ1_9ACTN</name>
<dbReference type="AlphaFoldDB" id="A0A8J4ADJ1"/>
<keyword evidence="4" id="KW-1185">Reference proteome</keyword>
<keyword evidence="2" id="KW-0472">Membrane</keyword>
<accession>A0A8J4ADJ1</accession>
<organism evidence="3 4">
    <name type="scientific">Actinocatenispora comari</name>
    <dbReference type="NCBI Taxonomy" id="2807577"/>
    <lineage>
        <taxon>Bacteria</taxon>
        <taxon>Bacillati</taxon>
        <taxon>Actinomycetota</taxon>
        <taxon>Actinomycetes</taxon>
        <taxon>Micromonosporales</taxon>
        <taxon>Micromonosporaceae</taxon>
        <taxon>Actinocatenispora</taxon>
    </lineage>
</organism>
<evidence type="ECO:0000256" key="2">
    <source>
        <dbReference type="SAM" id="Phobius"/>
    </source>
</evidence>
<feature type="compositionally biased region" description="Low complexity" evidence="1">
    <location>
        <begin position="71"/>
        <end position="81"/>
    </location>
</feature>
<evidence type="ECO:0000256" key="1">
    <source>
        <dbReference type="SAM" id="MobiDB-lite"/>
    </source>
</evidence>
<protein>
    <recommendedName>
        <fullName evidence="5">CU044_5270 family protein</fullName>
    </recommendedName>
</protein>
<evidence type="ECO:0008006" key="5">
    <source>
        <dbReference type="Google" id="ProtNLM"/>
    </source>
</evidence>
<evidence type="ECO:0000313" key="3">
    <source>
        <dbReference type="EMBL" id="GIL29296.1"/>
    </source>
</evidence>
<feature type="region of interest" description="Disordered" evidence="1">
    <location>
        <begin position="127"/>
        <end position="173"/>
    </location>
</feature>
<keyword evidence="2" id="KW-1133">Transmembrane helix</keyword>
<dbReference type="EMBL" id="BOPO01000088">
    <property type="protein sequence ID" value="GIL29296.1"/>
    <property type="molecule type" value="Genomic_DNA"/>
</dbReference>
<gene>
    <name evidence="3" type="ORF">NUM_45500</name>
</gene>
<evidence type="ECO:0000313" key="4">
    <source>
        <dbReference type="Proteomes" id="UP000614996"/>
    </source>
</evidence>